<protein>
    <submittedName>
        <fullName evidence="2">ABC transporter substrate-binding protein</fullName>
    </submittedName>
</protein>
<dbReference type="PROSITE" id="PS51257">
    <property type="entry name" value="PROKAR_LIPOPROTEIN"/>
    <property type="match status" value="1"/>
</dbReference>
<dbReference type="Pfam" id="PF04392">
    <property type="entry name" value="ABC_sub_bind"/>
    <property type="match status" value="1"/>
</dbReference>
<dbReference type="InterPro" id="IPR028082">
    <property type="entry name" value="Peripla_BP_I"/>
</dbReference>
<keyword evidence="3" id="KW-1185">Reference proteome</keyword>
<dbReference type="Proteomes" id="UP000663452">
    <property type="component" value="Chromosome"/>
</dbReference>
<dbReference type="PANTHER" id="PTHR35271">
    <property type="entry name" value="ABC TRANSPORTER, SUBSTRATE-BINDING LIPOPROTEIN-RELATED"/>
    <property type="match status" value="1"/>
</dbReference>
<accession>A0ABX7LG30</accession>
<evidence type="ECO:0000256" key="1">
    <source>
        <dbReference type="SAM" id="SignalP"/>
    </source>
</evidence>
<reference evidence="2 3" key="1">
    <citation type="submission" date="2021-02" db="EMBL/GenBank/DDBJ databases">
        <title>Paenibacillus tianjinensis sp. nov.</title>
        <authorList>
            <person name="Liu H."/>
        </authorList>
    </citation>
    <scope>NUCLEOTIDE SEQUENCE [LARGE SCALE GENOMIC DNA]</scope>
    <source>
        <strain evidence="2 3">TB2019</strain>
    </source>
</reference>
<feature type="signal peptide" evidence="1">
    <location>
        <begin position="1"/>
        <end position="26"/>
    </location>
</feature>
<evidence type="ECO:0000313" key="2">
    <source>
        <dbReference type="EMBL" id="QSF47064.1"/>
    </source>
</evidence>
<proteinExistence type="predicted"/>
<feature type="chain" id="PRO_5046366045" evidence="1">
    <location>
        <begin position="27"/>
        <end position="358"/>
    </location>
</feature>
<name>A0ABX7LG30_9BACL</name>
<dbReference type="CDD" id="cd06325">
    <property type="entry name" value="PBP1_ABC_unchar_transporter"/>
    <property type="match status" value="1"/>
</dbReference>
<gene>
    <name evidence="2" type="ORF">JRJ22_11130</name>
</gene>
<dbReference type="EMBL" id="CP070969">
    <property type="protein sequence ID" value="QSF47064.1"/>
    <property type="molecule type" value="Genomic_DNA"/>
</dbReference>
<sequence>MKKKNIWAGLSLCLMLVAAGCGNNNAANTENAANAGNSPATTTNAPANAGANDAKSYKIAISQYVEHPSLDATREGFLAALKDAGIVEGENLKVDLENAQADQANNLSIAQKIAGDKNDLVLAIATPSAQSIVQNVKDTPILFAAVTDPLDAKIVTDLEHPGGNVSGASDTNPEAITTLMNFIATQFPNVKKLGLVINEGEPNAVVMADIAKKELDKHGIELVKAAITNTSEVKQAAESLVGRVDAFYITLDNSVVSGVDAIIQTANDNKIPFFSADRDTVEKGAFATVGFKYYDHGYQVGEMAVEVLKNGTSPGDMKVTMQEKLDLILNLKAAAAQGIEVTDAMKAEVADQASNIIQ</sequence>
<dbReference type="RefSeq" id="WP_206104506.1">
    <property type="nucleotide sequence ID" value="NZ_CP070969.1"/>
</dbReference>
<dbReference type="InterPro" id="IPR007487">
    <property type="entry name" value="ABC_transpt-TYRBP-like"/>
</dbReference>
<dbReference type="PANTHER" id="PTHR35271:SF1">
    <property type="entry name" value="ABC TRANSPORTER, SUBSTRATE-BINDING LIPOPROTEIN"/>
    <property type="match status" value="1"/>
</dbReference>
<keyword evidence="1" id="KW-0732">Signal</keyword>
<evidence type="ECO:0000313" key="3">
    <source>
        <dbReference type="Proteomes" id="UP000663452"/>
    </source>
</evidence>
<dbReference type="SUPFAM" id="SSF53822">
    <property type="entry name" value="Periplasmic binding protein-like I"/>
    <property type="match status" value="2"/>
</dbReference>
<dbReference type="Gene3D" id="3.40.50.2300">
    <property type="match status" value="2"/>
</dbReference>
<organism evidence="2 3">
    <name type="scientific">Paenibacillus tianjinensis</name>
    <dbReference type="NCBI Taxonomy" id="2810347"/>
    <lineage>
        <taxon>Bacteria</taxon>
        <taxon>Bacillati</taxon>
        <taxon>Bacillota</taxon>
        <taxon>Bacilli</taxon>
        <taxon>Bacillales</taxon>
        <taxon>Paenibacillaceae</taxon>
        <taxon>Paenibacillus</taxon>
    </lineage>
</organism>